<gene>
    <name evidence="2" type="ORF">PghCCS26_27230</name>
</gene>
<accession>A0ABQ6NM44</accession>
<evidence type="ECO:0000313" key="3">
    <source>
        <dbReference type="Proteomes" id="UP001285921"/>
    </source>
</evidence>
<reference evidence="2 3" key="1">
    <citation type="submission" date="2023-05" db="EMBL/GenBank/DDBJ databases">
        <title>Draft genome of Paenibacillus sp. CCS26.</title>
        <authorList>
            <person name="Akita H."/>
            <person name="Shinto Y."/>
            <person name="Kimura Z."/>
        </authorList>
    </citation>
    <scope>NUCLEOTIDE SEQUENCE [LARGE SCALE GENOMIC DNA]</scope>
    <source>
        <strain evidence="2 3">CCS26</strain>
    </source>
</reference>
<keyword evidence="3" id="KW-1185">Reference proteome</keyword>
<keyword evidence="1" id="KW-0472">Membrane</keyword>
<proteinExistence type="predicted"/>
<dbReference type="RefSeq" id="WP_201003802.1">
    <property type="nucleotide sequence ID" value="NZ_BTCL01000008.1"/>
</dbReference>
<organism evidence="2 3">
    <name type="scientific">Paenibacillus glycanilyticus</name>
    <dbReference type="NCBI Taxonomy" id="126569"/>
    <lineage>
        <taxon>Bacteria</taxon>
        <taxon>Bacillati</taxon>
        <taxon>Bacillota</taxon>
        <taxon>Bacilli</taxon>
        <taxon>Bacillales</taxon>
        <taxon>Paenibacillaceae</taxon>
        <taxon>Paenibacillus</taxon>
    </lineage>
</organism>
<dbReference type="InterPro" id="IPR035167">
    <property type="entry name" value="DUF5316"/>
</dbReference>
<protein>
    <submittedName>
        <fullName evidence="2">Uncharacterized protein</fullName>
    </submittedName>
</protein>
<feature type="transmembrane region" description="Helical" evidence="1">
    <location>
        <begin position="47"/>
        <end position="68"/>
    </location>
</feature>
<name>A0ABQ6NM44_9BACL</name>
<comment type="caution">
    <text evidence="2">The sequence shown here is derived from an EMBL/GenBank/DDBJ whole genome shotgun (WGS) entry which is preliminary data.</text>
</comment>
<evidence type="ECO:0000313" key="2">
    <source>
        <dbReference type="EMBL" id="GMK45595.1"/>
    </source>
</evidence>
<feature type="transmembrane region" description="Helical" evidence="1">
    <location>
        <begin position="6"/>
        <end position="26"/>
    </location>
</feature>
<dbReference type="Proteomes" id="UP001285921">
    <property type="component" value="Unassembled WGS sequence"/>
</dbReference>
<dbReference type="EMBL" id="BTCL01000008">
    <property type="protein sequence ID" value="GMK45595.1"/>
    <property type="molecule type" value="Genomic_DNA"/>
</dbReference>
<evidence type="ECO:0000256" key="1">
    <source>
        <dbReference type="SAM" id="Phobius"/>
    </source>
</evidence>
<dbReference type="Pfam" id="PF17247">
    <property type="entry name" value="DUF5316"/>
    <property type="match status" value="1"/>
</dbReference>
<keyword evidence="1" id="KW-1133">Transmembrane helix</keyword>
<sequence>MFQLFIYIGCGFILISGVALGAWTTPEQQRRNFNSEQPSDKRMRNKVATWSFLLALVCLAIAGLINWLD</sequence>
<keyword evidence="1" id="KW-0812">Transmembrane</keyword>